<feature type="transmembrane region" description="Helical" evidence="1">
    <location>
        <begin position="92"/>
        <end position="115"/>
    </location>
</feature>
<keyword evidence="1" id="KW-0812">Transmembrane</keyword>
<dbReference type="AlphaFoldDB" id="A0A1J3EQM5"/>
<evidence type="ECO:0000256" key="1">
    <source>
        <dbReference type="SAM" id="Phobius"/>
    </source>
</evidence>
<name>A0A1J3EQM5_NOCCA</name>
<organism evidence="2">
    <name type="scientific">Noccaea caerulescens</name>
    <name type="common">Alpine penny-cress</name>
    <name type="synonym">Thlaspi caerulescens</name>
    <dbReference type="NCBI Taxonomy" id="107243"/>
    <lineage>
        <taxon>Eukaryota</taxon>
        <taxon>Viridiplantae</taxon>
        <taxon>Streptophyta</taxon>
        <taxon>Embryophyta</taxon>
        <taxon>Tracheophyta</taxon>
        <taxon>Spermatophyta</taxon>
        <taxon>Magnoliopsida</taxon>
        <taxon>eudicotyledons</taxon>
        <taxon>Gunneridae</taxon>
        <taxon>Pentapetalae</taxon>
        <taxon>rosids</taxon>
        <taxon>malvids</taxon>
        <taxon>Brassicales</taxon>
        <taxon>Brassicaceae</taxon>
        <taxon>Coluteocarpeae</taxon>
        <taxon>Noccaea</taxon>
    </lineage>
</organism>
<protein>
    <submittedName>
        <fullName evidence="2">Uncharacterized protein</fullName>
    </submittedName>
</protein>
<gene>
    <name evidence="2" type="ORF">LC_TR11167_c1_g1_i1_g.39210</name>
</gene>
<keyword evidence="1" id="KW-0472">Membrane</keyword>
<dbReference type="EMBL" id="GEVK01018509">
    <property type="protein sequence ID" value="JAU34323.1"/>
    <property type="molecule type" value="Transcribed_RNA"/>
</dbReference>
<evidence type="ECO:0000313" key="2">
    <source>
        <dbReference type="EMBL" id="JAU34323.1"/>
    </source>
</evidence>
<proteinExistence type="predicted"/>
<keyword evidence="1" id="KW-1133">Transmembrane helix</keyword>
<accession>A0A1J3EQM5</accession>
<reference evidence="2" key="1">
    <citation type="submission" date="2016-07" db="EMBL/GenBank/DDBJ databases">
        <title>De novo transcriptome assembly of four accessions of the metal hyperaccumulator plant Noccaea caerulescens.</title>
        <authorList>
            <person name="Blande D."/>
            <person name="Halimaa P."/>
            <person name="Tervahauta A.I."/>
            <person name="Aarts M.G."/>
            <person name="Karenlampi S.O."/>
        </authorList>
    </citation>
    <scope>NUCLEOTIDE SEQUENCE</scope>
</reference>
<sequence length="135" mass="15575">MVYHTCKVSLCISKFHHLLNYLLIFSGISQTISRGSLTEFKLFYTKIFASMSLLPYEGINCKMWKPEPNTDVFRIFGLKADYFVQFLGLVSVLYNMYVLLLFGLEIGNWGVLVFWKIKGYLELTMATMDVLATLT</sequence>